<protein>
    <submittedName>
        <fullName evidence="2">Branched-chain-amino-acid aminotransferase</fullName>
    </submittedName>
</protein>
<evidence type="ECO:0000313" key="3">
    <source>
        <dbReference type="Proteomes" id="UP000541610"/>
    </source>
</evidence>
<sequence length="216" mass="23480">MPTTYSGTTPREYFNSTTSSRPAAAGNRQSGGAPTTKEEQIERLKQLLEMMKNLPQGDVTNEDGDKIVDIEEKLEETKTHSKAPQVATPSPAMDDELESKRTEMVKWWAGVMEEAPSYSEPDRDGDEAEVAKKATASRPSPSESFEEVDKVPQTTEAFTGTVTEHGVKQAAESAEGSSTSKRVSKFKMDRAAKKGFGGMFAARHGIPMGSQNTDAK</sequence>
<dbReference type="EMBL" id="JABANP010000047">
    <property type="protein sequence ID" value="KAF4693320.1"/>
    <property type="molecule type" value="Genomic_DNA"/>
</dbReference>
<feature type="region of interest" description="Disordered" evidence="1">
    <location>
        <begin position="1"/>
        <end position="39"/>
    </location>
</feature>
<feature type="compositionally biased region" description="Polar residues" evidence="1">
    <location>
        <begin position="1"/>
        <end position="33"/>
    </location>
</feature>
<evidence type="ECO:0000313" key="2">
    <source>
        <dbReference type="EMBL" id="KAF4693320.1"/>
    </source>
</evidence>
<feature type="region of interest" description="Disordered" evidence="1">
    <location>
        <begin position="52"/>
        <end position="98"/>
    </location>
</feature>
<gene>
    <name evidence="2" type="primary">BCAT1_2</name>
    <name evidence="2" type="ORF">FOZ60_011300</name>
</gene>
<comment type="caution">
    <text evidence="2">The sequence shown here is derived from an EMBL/GenBank/DDBJ whole genome shotgun (WGS) entry which is preliminary data.</text>
</comment>
<dbReference type="OrthoDB" id="441637at2759"/>
<keyword evidence="2" id="KW-0808">Transferase</keyword>
<name>A0A7J6PCW2_PEROL</name>
<feature type="region of interest" description="Disordered" evidence="1">
    <location>
        <begin position="114"/>
        <end position="153"/>
    </location>
</feature>
<evidence type="ECO:0000256" key="1">
    <source>
        <dbReference type="SAM" id="MobiDB-lite"/>
    </source>
</evidence>
<keyword evidence="2" id="KW-0032">Aminotransferase</keyword>
<dbReference type="Proteomes" id="UP000541610">
    <property type="component" value="Unassembled WGS sequence"/>
</dbReference>
<dbReference type="AlphaFoldDB" id="A0A7J6PCW2"/>
<proteinExistence type="predicted"/>
<reference evidence="2 3" key="1">
    <citation type="submission" date="2020-04" db="EMBL/GenBank/DDBJ databases">
        <title>Perkinsus olseni comparative genomics.</title>
        <authorList>
            <person name="Bogema D.R."/>
        </authorList>
    </citation>
    <scope>NUCLEOTIDE SEQUENCE [LARGE SCALE GENOMIC DNA]</scope>
    <source>
        <strain evidence="2">00978-12</strain>
    </source>
</reference>
<accession>A0A7J6PCW2</accession>
<feature type="region of interest" description="Disordered" evidence="1">
    <location>
        <begin position="165"/>
        <end position="186"/>
    </location>
</feature>
<dbReference type="GO" id="GO:0008483">
    <property type="term" value="F:transaminase activity"/>
    <property type="evidence" value="ECO:0007669"/>
    <property type="project" value="UniProtKB-KW"/>
</dbReference>
<organism evidence="2 3">
    <name type="scientific">Perkinsus olseni</name>
    <name type="common">Perkinsus atlanticus</name>
    <dbReference type="NCBI Taxonomy" id="32597"/>
    <lineage>
        <taxon>Eukaryota</taxon>
        <taxon>Sar</taxon>
        <taxon>Alveolata</taxon>
        <taxon>Perkinsozoa</taxon>
        <taxon>Perkinsea</taxon>
        <taxon>Perkinsida</taxon>
        <taxon>Perkinsidae</taxon>
        <taxon>Perkinsus</taxon>
    </lineage>
</organism>
<feature type="compositionally biased region" description="Basic and acidic residues" evidence="1">
    <location>
        <begin position="63"/>
        <end position="79"/>
    </location>
</feature>